<proteinExistence type="predicted"/>
<dbReference type="EMBL" id="QANS01000002">
    <property type="protein sequence ID" value="PTU31974.1"/>
    <property type="molecule type" value="Genomic_DNA"/>
</dbReference>
<dbReference type="CDD" id="cd03207">
    <property type="entry name" value="GST_C_8"/>
    <property type="match status" value="1"/>
</dbReference>
<sequence length="199" mass="21505">MLTLYHATQSRSTRFLWLLEELGADYKIIYSSITRQDGSSGPDDGNPHPDKKVPALVHDGALITESSAIALYLTDLFPKAGIGPQVGDPQRGAYLSWLAYYSGVIEPVVNFQFAGLGDNAVLRRTFRGAAEMHERLVTALEKGPYLLGDKFSAADILLASLGAFARQTLPAGEPVDSYLNRCADRPARTAGLAKDAPPK</sequence>
<accession>A0A2T5MHD3</accession>
<organism evidence="2 3">
    <name type="scientific">Stenotrophobium rhamnosiphilum</name>
    <dbReference type="NCBI Taxonomy" id="2029166"/>
    <lineage>
        <taxon>Bacteria</taxon>
        <taxon>Pseudomonadati</taxon>
        <taxon>Pseudomonadota</taxon>
        <taxon>Gammaproteobacteria</taxon>
        <taxon>Nevskiales</taxon>
        <taxon>Nevskiaceae</taxon>
        <taxon>Stenotrophobium</taxon>
    </lineage>
</organism>
<evidence type="ECO:0000313" key="3">
    <source>
        <dbReference type="Proteomes" id="UP000244248"/>
    </source>
</evidence>
<evidence type="ECO:0000313" key="2">
    <source>
        <dbReference type="EMBL" id="PTU31974.1"/>
    </source>
</evidence>
<dbReference type="InterPro" id="IPR036249">
    <property type="entry name" value="Thioredoxin-like_sf"/>
</dbReference>
<dbReference type="PROSITE" id="PS50404">
    <property type="entry name" value="GST_NTER"/>
    <property type="match status" value="1"/>
</dbReference>
<dbReference type="Gene3D" id="3.40.30.10">
    <property type="entry name" value="Glutaredoxin"/>
    <property type="match status" value="1"/>
</dbReference>
<comment type="caution">
    <text evidence="2">The sequence shown here is derived from an EMBL/GenBank/DDBJ whole genome shotgun (WGS) entry which is preliminary data.</text>
</comment>
<dbReference type="SFLD" id="SFLDG00358">
    <property type="entry name" value="Main_(cytGST)"/>
    <property type="match status" value="1"/>
</dbReference>
<dbReference type="Pfam" id="PF02798">
    <property type="entry name" value="GST_N"/>
    <property type="match status" value="1"/>
</dbReference>
<dbReference type="Gene3D" id="1.20.1050.10">
    <property type="match status" value="1"/>
</dbReference>
<dbReference type="OrthoDB" id="5740960at2"/>
<dbReference type="SFLD" id="SFLDS00019">
    <property type="entry name" value="Glutathione_Transferase_(cytos"/>
    <property type="match status" value="1"/>
</dbReference>
<name>A0A2T5MHD3_9GAMM</name>
<gene>
    <name evidence="2" type="ORF">CJD38_04645</name>
</gene>
<dbReference type="SUPFAM" id="SSF47616">
    <property type="entry name" value="GST C-terminal domain-like"/>
    <property type="match status" value="1"/>
</dbReference>
<protein>
    <submittedName>
        <fullName evidence="2">Glutathione S-transferase</fullName>
    </submittedName>
</protein>
<evidence type="ECO:0000259" key="1">
    <source>
        <dbReference type="PROSITE" id="PS50404"/>
    </source>
</evidence>
<dbReference type="AlphaFoldDB" id="A0A2T5MHD3"/>
<reference evidence="2 3" key="1">
    <citation type="submission" date="2018-04" db="EMBL/GenBank/DDBJ databases">
        <title>Novel species isolated from glacier.</title>
        <authorList>
            <person name="Liu Q."/>
            <person name="Xin Y.-H."/>
        </authorList>
    </citation>
    <scope>NUCLEOTIDE SEQUENCE [LARGE SCALE GENOMIC DNA]</scope>
    <source>
        <strain evidence="2 3">GT1R17</strain>
    </source>
</reference>
<dbReference type="SFLD" id="SFLDG01150">
    <property type="entry name" value="Main.1:_Beta-like"/>
    <property type="match status" value="1"/>
</dbReference>
<dbReference type="PANTHER" id="PTHR44051:SF21">
    <property type="entry name" value="GLUTATHIONE S-TRANSFERASE FAMILY PROTEIN"/>
    <property type="match status" value="1"/>
</dbReference>
<feature type="domain" description="GST N-terminal" evidence="1">
    <location>
        <begin position="1"/>
        <end position="81"/>
    </location>
</feature>
<dbReference type="Proteomes" id="UP000244248">
    <property type="component" value="Unassembled WGS sequence"/>
</dbReference>
<dbReference type="SUPFAM" id="SSF52833">
    <property type="entry name" value="Thioredoxin-like"/>
    <property type="match status" value="1"/>
</dbReference>
<keyword evidence="2" id="KW-0808">Transferase</keyword>
<dbReference type="InterPro" id="IPR040079">
    <property type="entry name" value="Glutathione_S-Trfase"/>
</dbReference>
<dbReference type="CDD" id="cd03046">
    <property type="entry name" value="GST_N_GTT1_like"/>
    <property type="match status" value="1"/>
</dbReference>
<dbReference type="InterPro" id="IPR004045">
    <property type="entry name" value="Glutathione_S-Trfase_N"/>
</dbReference>
<dbReference type="GO" id="GO:0016740">
    <property type="term" value="F:transferase activity"/>
    <property type="evidence" value="ECO:0007669"/>
    <property type="project" value="UniProtKB-KW"/>
</dbReference>
<dbReference type="InterPro" id="IPR036282">
    <property type="entry name" value="Glutathione-S-Trfase_C_sf"/>
</dbReference>
<dbReference type="RefSeq" id="WP_107939164.1">
    <property type="nucleotide sequence ID" value="NZ_QANS01000002.1"/>
</dbReference>
<dbReference type="PANTHER" id="PTHR44051">
    <property type="entry name" value="GLUTATHIONE S-TRANSFERASE-RELATED"/>
    <property type="match status" value="1"/>
</dbReference>
<keyword evidence="3" id="KW-1185">Reference proteome</keyword>